<feature type="compositionally biased region" description="Basic residues" evidence="1">
    <location>
        <begin position="106"/>
        <end position="117"/>
    </location>
</feature>
<proteinExistence type="predicted"/>
<keyword evidence="3" id="KW-1185">Reference proteome</keyword>
<dbReference type="RefSeq" id="WP_091159724.1">
    <property type="nucleotide sequence ID" value="NZ_FNOT01000012.1"/>
</dbReference>
<sequence>MSPGPWIEQRGRRHRVYWRNGVAGLPARSYLQFYGRDAAEQFVGMAGLGLLGLHTACQVLDTDDPLEATALLQAALAERGLVETALLECCLPNDTRVSGTTVDPQKRHRGPSRRRLGPRGSRAPAARRRGQASRWRSTTAPATSGTTA</sequence>
<dbReference type="AlphaFoldDB" id="A0A1H3N173"/>
<feature type="compositionally biased region" description="Low complexity" evidence="1">
    <location>
        <begin position="132"/>
        <end position="148"/>
    </location>
</feature>
<name>A0A1H3N173_9ACTN</name>
<evidence type="ECO:0000313" key="3">
    <source>
        <dbReference type="Proteomes" id="UP000198921"/>
    </source>
</evidence>
<protein>
    <submittedName>
        <fullName evidence="2">Uncharacterized protein</fullName>
    </submittedName>
</protein>
<accession>A0A1H3N173</accession>
<gene>
    <name evidence="2" type="ORF">SAMN05660209_03812</name>
</gene>
<dbReference type="OrthoDB" id="1822491at2"/>
<feature type="region of interest" description="Disordered" evidence="1">
    <location>
        <begin position="94"/>
        <end position="148"/>
    </location>
</feature>
<evidence type="ECO:0000313" key="2">
    <source>
        <dbReference type="EMBL" id="SDY82642.1"/>
    </source>
</evidence>
<dbReference type="EMBL" id="FNOT01000012">
    <property type="protein sequence ID" value="SDY82642.1"/>
    <property type="molecule type" value="Genomic_DNA"/>
</dbReference>
<dbReference type="Proteomes" id="UP000198921">
    <property type="component" value="Unassembled WGS sequence"/>
</dbReference>
<evidence type="ECO:0000256" key="1">
    <source>
        <dbReference type="SAM" id="MobiDB-lite"/>
    </source>
</evidence>
<organism evidence="2 3">
    <name type="scientific">Geodermatophilus africanus</name>
    <dbReference type="NCBI Taxonomy" id="1137993"/>
    <lineage>
        <taxon>Bacteria</taxon>
        <taxon>Bacillati</taxon>
        <taxon>Actinomycetota</taxon>
        <taxon>Actinomycetes</taxon>
        <taxon>Geodermatophilales</taxon>
        <taxon>Geodermatophilaceae</taxon>
        <taxon>Geodermatophilus</taxon>
    </lineage>
</organism>
<reference evidence="3" key="1">
    <citation type="submission" date="2016-10" db="EMBL/GenBank/DDBJ databases">
        <authorList>
            <person name="Varghese N."/>
            <person name="Submissions S."/>
        </authorList>
    </citation>
    <scope>NUCLEOTIDE SEQUENCE [LARGE SCALE GENOMIC DNA]</scope>
    <source>
        <strain evidence="3">DSM 45422</strain>
    </source>
</reference>